<evidence type="ECO:0000313" key="1">
    <source>
        <dbReference type="EMBL" id="GAK52619.1"/>
    </source>
</evidence>
<keyword evidence="2" id="KW-1185">Reference proteome</keyword>
<proteinExistence type="predicted"/>
<protein>
    <submittedName>
        <fullName evidence="1">Uncharacterized protein</fullName>
    </submittedName>
</protein>
<evidence type="ECO:0000313" key="2">
    <source>
        <dbReference type="Proteomes" id="UP000030700"/>
    </source>
</evidence>
<name>A0A081BQF3_9BACT</name>
<dbReference type="AlphaFoldDB" id="A0A081BQF3"/>
<dbReference type="EMBL" id="DF820458">
    <property type="protein sequence ID" value="GAK52619.1"/>
    <property type="molecule type" value="Genomic_DNA"/>
</dbReference>
<reference evidence="1" key="1">
    <citation type="journal article" date="2015" name="PeerJ">
        <title>First genomic representation of candidate bacterial phylum KSB3 points to enhanced environmental sensing as a trigger of wastewater bulking.</title>
        <authorList>
            <person name="Sekiguchi Y."/>
            <person name="Ohashi A."/>
            <person name="Parks D.H."/>
            <person name="Yamauchi T."/>
            <person name="Tyson G.W."/>
            <person name="Hugenholtz P."/>
        </authorList>
    </citation>
    <scope>NUCLEOTIDE SEQUENCE [LARGE SCALE GENOMIC DNA]</scope>
</reference>
<gene>
    <name evidence="1" type="ORF">U14_03871</name>
</gene>
<dbReference type="STRING" id="1499966.U14_03871"/>
<organism evidence="1">
    <name type="scientific">Candidatus Moduliflexus flocculans</name>
    <dbReference type="NCBI Taxonomy" id="1499966"/>
    <lineage>
        <taxon>Bacteria</taxon>
        <taxon>Candidatus Moduliflexota</taxon>
        <taxon>Candidatus Moduliflexia</taxon>
        <taxon>Candidatus Moduliflexales</taxon>
        <taxon>Candidatus Moduliflexaceae</taxon>
    </lineage>
</organism>
<accession>A0A081BQF3</accession>
<sequence>MNRIMRNYREFVIDTVREPLEAVAYLQASFEAYEQDGNEEAFLLALRTIVDAQGGMTELARKPPAVRMTAIPVAGLCSRNLKEERAWRIAILR</sequence>
<dbReference type="HOGENOM" id="CLU_2393816_0_0_0"/>
<dbReference type="Proteomes" id="UP000030700">
    <property type="component" value="Unassembled WGS sequence"/>
</dbReference>